<dbReference type="AlphaFoldDB" id="A0A7U0N478"/>
<dbReference type="PANTHER" id="PTHR38781">
    <property type="entry name" value="ANTITOXIN DINJ-RELATED"/>
    <property type="match status" value="1"/>
</dbReference>
<dbReference type="NCBIfam" id="TIGR02384">
    <property type="entry name" value="RelB_DinJ"/>
    <property type="match status" value="1"/>
</dbReference>
<feature type="region of interest" description="Disordered" evidence="3">
    <location>
        <begin position="90"/>
        <end position="112"/>
    </location>
</feature>
<evidence type="ECO:0000313" key="5">
    <source>
        <dbReference type="Proteomes" id="UP000596176"/>
    </source>
</evidence>
<gene>
    <name evidence="4" type="ORF">JKX24_18490</name>
</gene>
<dbReference type="GO" id="GO:0006355">
    <property type="term" value="P:regulation of DNA-templated transcription"/>
    <property type="evidence" value="ECO:0007669"/>
    <property type="project" value="InterPro"/>
</dbReference>
<protein>
    <submittedName>
        <fullName evidence="4">Type II toxin-antitoxin system RelB/DinJ family antitoxin</fullName>
    </submittedName>
</protein>
<dbReference type="Proteomes" id="UP000596176">
    <property type="component" value="Chromosome"/>
</dbReference>
<dbReference type="InterPro" id="IPR013321">
    <property type="entry name" value="Arc_rbn_hlx_hlx"/>
</dbReference>
<proteinExistence type="inferred from homology"/>
<organism evidence="4 5">
    <name type="scientific">Serratia proteamaculans</name>
    <dbReference type="NCBI Taxonomy" id="28151"/>
    <lineage>
        <taxon>Bacteria</taxon>
        <taxon>Pseudomonadati</taxon>
        <taxon>Pseudomonadota</taxon>
        <taxon>Gammaproteobacteria</taxon>
        <taxon>Enterobacterales</taxon>
        <taxon>Yersiniaceae</taxon>
        <taxon>Serratia</taxon>
    </lineage>
</organism>
<name>A0A7U0N478_SERPR</name>
<feature type="compositionally biased region" description="Low complexity" evidence="3">
    <location>
        <begin position="96"/>
        <end position="112"/>
    </location>
</feature>
<dbReference type="EMBL" id="CP068391">
    <property type="protein sequence ID" value="QQX52165.1"/>
    <property type="molecule type" value="Genomic_DNA"/>
</dbReference>
<dbReference type="GO" id="GO:0043565">
    <property type="term" value="F:sequence-specific DNA binding"/>
    <property type="evidence" value="ECO:0007669"/>
    <property type="project" value="UniProtKB-ARBA"/>
</dbReference>
<evidence type="ECO:0000256" key="1">
    <source>
        <dbReference type="ARBA" id="ARBA00010562"/>
    </source>
</evidence>
<dbReference type="InterPro" id="IPR007337">
    <property type="entry name" value="RelB/DinJ"/>
</dbReference>
<dbReference type="Pfam" id="PF04221">
    <property type="entry name" value="RelB"/>
    <property type="match status" value="1"/>
</dbReference>
<keyword evidence="2" id="KW-1277">Toxin-antitoxin system</keyword>
<dbReference type="GO" id="GO:0006351">
    <property type="term" value="P:DNA-templated transcription"/>
    <property type="evidence" value="ECO:0007669"/>
    <property type="project" value="TreeGrafter"/>
</dbReference>
<evidence type="ECO:0000256" key="2">
    <source>
        <dbReference type="ARBA" id="ARBA00022649"/>
    </source>
</evidence>
<dbReference type="PANTHER" id="PTHR38781:SF1">
    <property type="entry name" value="ANTITOXIN DINJ-RELATED"/>
    <property type="match status" value="1"/>
</dbReference>
<dbReference type="GeneID" id="83700203"/>
<dbReference type="Gene3D" id="1.10.1220.10">
    <property type="entry name" value="Met repressor-like"/>
    <property type="match status" value="1"/>
</dbReference>
<evidence type="ECO:0000313" key="4">
    <source>
        <dbReference type="EMBL" id="QQX52165.1"/>
    </source>
</evidence>
<reference evidence="4 5" key="1">
    <citation type="submission" date="2021-01" db="EMBL/GenBank/DDBJ databases">
        <title>Chromosome sequence of Serratia proteamaculans strain 94 rif-r, isolated from spoiled beef.</title>
        <authorList>
            <person name="Zaytseva Y.V."/>
            <person name="Iablokov S.N."/>
            <person name="Klyukina A."/>
        </authorList>
    </citation>
    <scope>NUCLEOTIDE SEQUENCE [LARGE SCALE GENOMIC DNA]</scope>
    <source>
        <strain evidence="4 5">94 rif-r</strain>
    </source>
</reference>
<dbReference type="RefSeq" id="WP_207978800.1">
    <property type="nucleotide sequence ID" value="NZ_CBCPHK010000003.1"/>
</dbReference>
<evidence type="ECO:0000256" key="3">
    <source>
        <dbReference type="SAM" id="MobiDB-lite"/>
    </source>
</evidence>
<accession>A0A7U0N478</accession>
<comment type="similarity">
    <text evidence="1">Belongs to the RelB/DinJ antitoxin family.</text>
</comment>
<sequence>MMETYVRARIDTDLKDAATAVLKDCGLTVSAAFRIFLSEVVATKAMPIEIKAHTPNARLRAAIEEADALAAGKPDHFNSVESMMESLKVGKKTTIESQDQGESSEGGASSGD</sequence>